<evidence type="ECO:0000313" key="2">
    <source>
        <dbReference type="EMBL" id="MCR8631336.1"/>
    </source>
</evidence>
<accession>A0ABT1YDQ9</accession>
<evidence type="ECO:0000256" key="1">
    <source>
        <dbReference type="SAM" id="MobiDB-lite"/>
    </source>
</evidence>
<name>A0ABT1YDQ9_9BACL</name>
<keyword evidence="3" id="KW-1185">Reference proteome</keyword>
<comment type="caution">
    <text evidence="2">The sequence shown here is derived from an EMBL/GenBank/DDBJ whole genome shotgun (WGS) entry which is preliminary data.</text>
</comment>
<dbReference type="EMBL" id="JANQBD010000005">
    <property type="protein sequence ID" value="MCR8631336.1"/>
    <property type="molecule type" value="Genomic_DNA"/>
</dbReference>
<reference evidence="2 3" key="1">
    <citation type="submission" date="2022-08" db="EMBL/GenBank/DDBJ databases">
        <title>Paenibacillus endoradicis sp. nov., Paenibacillus radicibacter sp. nov and Paenibacillus pararadicis sp. nov., three cold-adapted plant growth-promoting bacteria isolated from root of Larix gmelinii in Great Khingan.</title>
        <authorList>
            <person name="Xue H."/>
        </authorList>
    </citation>
    <scope>NUCLEOTIDE SEQUENCE [LARGE SCALE GENOMIC DNA]</scope>
    <source>
        <strain evidence="2 3">N5-1-1-5</strain>
    </source>
</reference>
<sequence length="54" mass="5972">MKNDNDAHYAEAANTAAGIPESTEQEEHAPTDMISETVSEIVDNVQYAFQEDED</sequence>
<protein>
    <recommendedName>
        <fullName evidence="4">DUF4025 domain-containing protein</fullName>
    </recommendedName>
</protein>
<dbReference type="Proteomes" id="UP001300012">
    <property type="component" value="Unassembled WGS sequence"/>
</dbReference>
<organism evidence="2 3">
    <name type="scientific">Paenibacillus radicis</name>
    <name type="common">ex Xue et al. 2023</name>
    <dbReference type="NCBI Taxonomy" id="2972489"/>
    <lineage>
        <taxon>Bacteria</taxon>
        <taxon>Bacillati</taxon>
        <taxon>Bacillota</taxon>
        <taxon>Bacilli</taxon>
        <taxon>Bacillales</taxon>
        <taxon>Paenibacillaceae</taxon>
        <taxon>Paenibacillus</taxon>
    </lineage>
</organism>
<evidence type="ECO:0000313" key="3">
    <source>
        <dbReference type="Proteomes" id="UP001300012"/>
    </source>
</evidence>
<dbReference type="RefSeq" id="WP_258212937.1">
    <property type="nucleotide sequence ID" value="NZ_JANQBD010000005.1"/>
</dbReference>
<evidence type="ECO:0008006" key="4">
    <source>
        <dbReference type="Google" id="ProtNLM"/>
    </source>
</evidence>
<gene>
    <name evidence="2" type="ORF">NV381_08990</name>
</gene>
<feature type="region of interest" description="Disordered" evidence="1">
    <location>
        <begin position="1"/>
        <end position="35"/>
    </location>
</feature>
<proteinExistence type="predicted"/>